<dbReference type="SUPFAM" id="SSF53335">
    <property type="entry name" value="S-adenosyl-L-methionine-dependent methyltransferases"/>
    <property type="match status" value="1"/>
</dbReference>
<dbReference type="Proteomes" id="UP000578077">
    <property type="component" value="Unassembled WGS sequence"/>
</dbReference>
<dbReference type="PANTHER" id="PTHR43861:SF1">
    <property type="entry name" value="TRANS-ACONITATE 2-METHYLTRANSFERASE"/>
    <property type="match status" value="1"/>
</dbReference>
<protein>
    <submittedName>
        <fullName evidence="4">SAM-dependent methyltransferase</fullName>
    </submittedName>
</protein>
<accession>A0A841ENB2</accession>
<dbReference type="AlphaFoldDB" id="A0A841ENB2"/>
<dbReference type="Pfam" id="PF13649">
    <property type="entry name" value="Methyltransf_25"/>
    <property type="match status" value="1"/>
</dbReference>
<keyword evidence="1 4" id="KW-0489">Methyltransferase</keyword>
<dbReference type="GO" id="GO:0008168">
    <property type="term" value="F:methyltransferase activity"/>
    <property type="evidence" value="ECO:0007669"/>
    <property type="project" value="UniProtKB-KW"/>
</dbReference>
<gene>
    <name evidence="4" type="ORF">HNR25_004740</name>
</gene>
<evidence type="ECO:0000256" key="1">
    <source>
        <dbReference type="ARBA" id="ARBA00022603"/>
    </source>
</evidence>
<organism evidence="4 5">
    <name type="scientific">Streptomonospora salina</name>
    <dbReference type="NCBI Taxonomy" id="104205"/>
    <lineage>
        <taxon>Bacteria</taxon>
        <taxon>Bacillati</taxon>
        <taxon>Actinomycetota</taxon>
        <taxon>Actinomycetes</taxon>
        <taxon>Streptosporangiales</taxon>
        <taxon>Nocardiopsidaceae</taxon>
        <taxon>Streptomonospora</taxon>
    </lineage>
</organism>
<keyword evidence="5" id="KW-1185">Reference proteome</keyword>
<evidence type="ECO:0000256" key="2">
    <source>
        <dbReference type="ARBA" id="ARBA00022679"/>
    </source>
</evidence>
<sequence>MTDQSAHYRDLLAHHYSWMLGGDVEQVATQDRLALEGLSIAAPGSSRNSVAVDLGCGPGPQTLALADMGFATVVGVDTSQELLAELAQHASSRPAVQTLQADLVDALPEVAGQRSIDAIVCMRDTLLHLPDHNAVDVLLARAAASLAAEGTLVLTYRDLTQPLEGVDRFLPVRSDSDRIMLCALDYDSPDRVTVNDLVYTRTPTGWQLHKSSYPKLRIAPDDLVKRLESAGFSVTHHAQQPGGMWTTAARSSR</sequence>
<evidence type="ECO:0000313" key="4">
    <source>
        <dbReference type="EMBL" id="MBB6000911.1"/>
    </source>
</evidence>
<evidence type="ECO:0000313" key="5">
    <source>
        <dbReference type="Proteomes" id="UP000578077"/>
    </source>
</evidence>
<dbReference type="PANTHER" id="PTHR43861">
    <property type="entry name" value="TRANS-ACONITATE 2-METHYLTRANSFERASE-RELATED"/>
    <property type="match status" value="1"/>
</dbReference>
<dbReference type="InterPro" id="IPR029063">
    <property type="entry name" value="SAM-dependent_MTases_sf"/>
</dbReference>
<keyword evidence="2 4" id="KW-0808">Transferase</keyword>
<evidence type="ECO:0000259" key="3">
    <source>
        <dbReference type="Pfam" id="PF13649"/>
    </source>
</evidence>
<comment type="caution">
    <text evidence="4">The sequence shown here is derived from an EMBL/GenBank/DDBJ whole genome shotgun (WGS) entry which is preliminary data.</text>
</comment>
<reference evidence="4 5" key="1">
    <citation type="submission" date="2020-08" db="EMBL/GenBank/DDBJ databases">
        <title>Sequencing the genomes of 1000 actinobacteria strains.</title>
        <authorList>
            <person name="Klenk H.-P."/>
        </authorList>
    </citation>
    <scope>NUCLEOTIDE SEQUENCE [LARGE SCALE GENOMIC DNA]</scope>
    <source>
        <strain evidence="4 5">DSM 44593</strain>
    </source>
</reference>
<feature type="domain" description="Methyltransferase" evidence="3">
    <location>
        <begin position="52"/>
        <end position="149"/>
    </location>
</feature>
<proteinExistence type="predicted"/>
<name>A0A841ENB2_9ACTN</name>
<dbReference type="CDD" id="cd02440">
    <property type="entry name" value="AdoMet_MTases"/>
    <property type="match status" value="1"/>
</dbReference>
<dbReference type="EMBL" id="JACHLY010000002">
    <property type="protein sequence ID" value="MBB6000911.1"/>
    <property type="molecule type" value="Genomic_DNA"/>
</dbReference>
<dbReference type="InterPro" id="IPR041698">
    <property type="entry name" value="Methyltransf_25"/>
</dbReference>
<dbReference type="GO" id="GO:0032259">
    <property type="term" value="P:methylation"/>
    <property type="evidence" value="ECO:0007669"/>
    <property type="project" value="UniProtKB-KW"/>
</dbReference>
<dbReference type="Gene3D" id="3.40.50.150">
    <property type="entry name" value="Vaccinia Virus protein VP39"/>
    <property type="match status" value="1"/>
</dbReference>
<dbReference type="RefSeq" id="WP_184639815.1">
    <property type="nucleotide sequence ID" value="NZ_BAABKT010000017.1"/>
</dbReference>